<evidence type="ECO:0000313" key="2">
    <source>
        <dbReference type="Proteomes" id="UP000595437"/>
    </source>
</evidence>
<reference evidence="2" key="1">
    <citation type="submission" date="2021-01" db="EMBL/GenBank/DDBJ databases">
        <title>Caligus Genome Assembly.</title>
        <authorList>
            <person name="Gallardo-Escarate C."/>
        </authorList>
    </citation>
    <scope>NUCLEOTIDE SEQUENCE [LARGE SCALE GENOMIC DNA]</scope>
</reference>
<dbReference type="EMBL" id="CP045900">
    <property type="protein sequence ID" value="QQP42199.1"/>
    <property type="molecule type" value="Genomic_DNA"/>
</dbReference>
<gene>
    <name evidence="1" type="ORF">FKW44_016793</name>
</gene>
<evidence type="ECO:0000313" key="1">
    <source>
        <dbReference type="EMBL" id="QQP42199.1"/>
    </source>
</evidence>
<proteinExistence type="predicted"/>
<organism evidence="1 2">
    <name type="scientific">Caligus rogercresseyi</name>
    <name type="common">Sea louse</name>
    <dbReference type="NCBI Taxonomy" id="217165"/>
    <lineage>
        <taxon>Eukaryota</taxon>
        <taxon>Metazoa</taxon>
        <taxon>Ecdysozoa</taxon>
        <taxon>Arthropoda</taxon>
        <taxon>Crustacea</taxon>
        <taxon>Multicrustacea</taxon>
        <taxon>Hexanauplia</taxon>
        <taxon>Copepoda</taxon>
        <taxon>Siphonostomatoida</taxon>
        <taxon>Caligidae</taxon>
        <taxon>Caligus</taxon>
    </lineage>
</organism>
<name>A0A7T8H2G3_CALRO</name>
<protein>
    <submittedName>
        <fullName evidence="1">Uncharacterized protein</fullName>
    </submittedName>
</protein>
<dbReference type="Proteomes" id="UP000595437">
    <property type="component" value="Chromosome 11"/>
</dbReference>
<dbReference type="AlphaFoldDB" id="A0A7T8H2G3"/>
<sequence length="55" mass="6304">MFLPSKTNAKAPYFRMRDLPNCSIAAVKRRGEADTLVYNFYPKQCITMNSIDTKS</sequence>
<accession>A0A7T8H2G3</accession>
<keyword evidence="2" id="KW-1185">Reference proteome</keyword>